<comment type="caution">
    <text evidence="1">The sequence shown here is derived from an EMBL/GenBank/DDBJ whole genome shotgun (WGS) entry which is preliminary data.</text>
</comment>
<reference evidence="1" key="1">
    <citation type="journal article" date="2014" name="Int. J. Syst. Evol. Microbiol.">
        <title>Complete genome sequence of Corynebacterium casei LMG S-19264T (=DSM 44701T), isolated from a smear-ripened cheese.</title>
        <authorList>
            <consortium name="US DOE Joint Genome Institute (JGI-PGF)"/>
            <person name="Walter F."/>
            <person name="Albersmeier A."/>
            <person name="Kalinowski J."/>
            <person name="Ruckert C."/>
        </authorList>
    </citation>
    <scope>NUCLEOTIDE SEQUENCE</scope>
    <source>
        <strain evidence="1">JCM 4434</strain>
    </source>
</reference>
<dbReference type="EMBL" id="BMUB01000009">
    <property type="protein sequence ID" value="GGU85511.1"/>
    <property type="molecule type" value="Genomic_DNA"/>
</dbReference>
<accession>A0A8H9LTZ6</accession>
<dbReference type="Proteomes" id="UP000610124">
    <property type="component" value="Unassembled WGS sequence"/>
</dbReference>
<dbReference type="AlphaFoldDB" id="A0A8H9LTZ6"/>
<sequence length="104" mass="11506">MDRFGMDLQDPAERETPVVHWARIGQGQRFARGKATRSRPFFFGGMERTRWVRCSPKSADAYCPTTTPTDFACRFDRPTSRARVCPVPGVVGVPGGGGRGADSW</sequence>
<name>A0A8H9LTZ6_KITAU</name>
<proteinExistence type="predicted"/>
<gene>
    <name evidence="1" type="ORF">GCM10010502_42220</name>
</gene>
<evidence type="ECO:0000313" key="1">
    <source>
        <dbReference type="EMBL" id="GGU85511.1"/>
    </source>
</evidence>
<reference evidence="1" key="2">
    <citation type="submission" date="2020-09" db="EMBL/GenBank/DDBJ databases">
        <authorList>
            <person name="Sun Q."/>
            <person name="Ohkuma M."/>
        </authorList>
    </citation>
    <scope>NUCLEOTIDE SEQUENCE</scope>
    <source>
        <strain evidence="1">JCM 4434</strain>
    </source>
</reference>
<evidence type="ECO:0000313" key="2">
    <source>
        <dbReference type="Proteomes" id="UP000610124"/>
    </source>
</evidence>
<protein>
    <submittedName>
        <fullName evidence="1">Uncharacterized protein</fullName>
    </submittedName>
</protein>
<organism evidence="1 2">
    <name type="scientific">Kitasatospora aureofaciens</name>
    <name type="common">Streptomyces aureofaciens</name>
    <dbReference type="NCBI Taxonomy" id="1894"/>
    <lineage>
        <taxon>Bacteria</taxon>
        <taxon>Bacillati</taxon>
        <taxon>Actinomycetota</taxon>
        <taxon>Actinomycetes</taxon>
        <taxon>Kitasatosporales</taxon>
        <taxon>Streptomycetaceae</taxon>
        <taxon>Kitasatospora</taxon>
    </lineage>
</organism>